<keyword evidence="2" id="KW-1185">Reference proteome</keyword>
<reference evidence="2" key="2">
    <citation type="submission" date="2015-01" db="EMBL/GenBank/DDBJ databases">
        <title>Evolutionary Origins and Diversification of the Mycorrhizal Mutualists.</title>
        <authorList>
            <consortium name="DOE Joint Genome Institute"/>
            <consortium name="Mycorrhizal Genomics Consortium"/>
            <person name="Kohler A."/>
            <person name="Kuo A."/>
            <person name="Nagy L.G."/>
            <person name="Floudas D."/>
            <person name="Copeland A."/>
            <person name="Barry K.W."/>
            <person name="Cichocki N."/>
            <person name="Veneault-Fourrey C."/>
            <person name="LaButti K."/>
            <person name="Lindquist E.A."/>
            <person name="Lipzen A."/>
            <person name="Lundell T."/>
            <person name="Morin E."/>
            <person name="Murat C."/>
            <person name="Riley R."/>
            <person name="Ohm R."/>
            <person name="Sun H."/>
            <person name="Tunlid A."/>
            <person name="Henrissat B."/>
            <person name="Grigoriev I.V."/>
            <person name="Hibbett D.S."/>
            <person name="Martin F."/>
        </authorList>
    </citation>
    <scope>NUCLEOTIDE SEQUENCE [LARGE SCALE GENOMIC DNA]</scope>
    <source>
        <strain evidence="2">UH-Slu-Lm8-n1</strain>
    </source>
</reference>
<name>A0A0D0A4I6_9AGAM</name>
<dbReference type="AlphaFoldDB" id="A0A0D0A4I6"/>
<evidence type="ECO:0000313" key="2">
    <source>
        <dbReference type="Proteomes" id="UP000054485"/>
    </source>
</evidence>
<dbReference type="EMBL" id="KN835180">
    <property type="protein sequence ID" value="KIK44985.1"/>
    <property type="molecule type" value="Genomic_DNA"/>
</dbReference>
<dbReference type="InParanoid" id="A0A0D0A4I6"/>
<proteinExistence type="predicted"/>
<reference evidence="1 2" key="1">
    <citation type="submission" date="2014-04" db="EMBL/GenBank/DDBJ databases">
        <authorList>
            <consortium name="DOE Joint Genome Institute"/>
            <person name="Kuo A."/>
            <person name="Ruytinx J."/>
            <person name="Rineau F."/>
            <person name="Colpaert J."/>
            <person name="Kohler A."/>
            <person name="Nagy L.G."/>
            <person name="Floudas D."/>
            <person name="Copeland A."/>
            <person name="Barry K.W."/>
            <person name="Cichocki N."/>
            <person name="Veneault-Fourrey C."/>
            <person name="LaButti K."/>
            <person name="Lindquist E.A."/>
            <person name="Lipzen A."/>
            <person name="Lundell T."/>
            <person name="Morin E."/>
            <person name="Murat C."/>
            <person name="Sun H."/>
            <person name="Tunlid A."/>
            <person name="Henrissat B."/>
            <person name="Grigoriev I.V."/>
            <person name="Hibbett D.S."/>
            <person name="Martin F."/>
            <person name="Nordberg H.P."/>
            <person name="Cantor M.N."/>
            <person name="Hua S.X."/>
        </authorList>
    </citation>
    <scope>NUCLEOTIDE SEQUENCE [LARGE SCALE GENOMIC DNA]</scope>
    <source>
        <strain evidence="1 2">UH-Slu-Lm8-n1</strain>
    </source>
</reference>
<accession>A0A0D0A4I6</accession>
<dbReference type="Proteomes" id="UP000054485">
    <property type="component" value="Unassembled WGS sequence"/>
</dbReference>
<sequence>MGSQGDNLSNDVRRVQAVWEVEGFGWHDGDSDAGIQFIDTLAWMAMGDNRPRRTPSRSSS</sequence>
<dbReference type="HOGENOM" id="CLU_2943378_0_0_1"/>
<organism evidence="1 2">
    <name type="scientific">Suillus luteus UH-Slu-Lm8-n1</name>
    <dbReference type="NCBI Taxonomy" id="930992"/>
    <lineage>
        <taxon>Eukaryota</taxon>
        <taxon>Fungi</taxon>
        <taxon>Dikarya</taxon>
        <taxon>Basidiomycota</taxon>
        <taxon>Agaricomycotina</taxon>
        <taxon>Agaricomycetes</taxon>
        <taxon>Agaricomycetidae</taxon>
        <taxon>Boletales</taxon>
        <taxon>Suillineae</taxon>
        <taxon>Suillaceae</taxon>
        <taxon>Suillus</taxon>
    </lineage>
</organism>
<gene>
    <name evidence="1" type="ORF">CY34DRAFT_802063</name>
</gene>
<protein>
    <submittedName>
        <fullName evidence="1">Uncharacterized protein</fullName>
    </submittedName>
</protein>
<evidence type="ECO:0000313" key="1">
    <source>
        <dbReference type="EMBL" id="KIK44985.1"/>
    </source>
</evidence>